<dbReference type="EMBL" id="SNRW01001796">
    <property type="protein sequence ID" value="KAA6394987.1"/>
    <property type="molecule type" value="Genomic_DNA"/>
</dbReference>
<reference evidence="1 2" key="1">
    <citation type="submission" date="2019-03" db="EMBL/GenBank/DDBJ databases">
        <title>Single cell metagenomics reveals metabolic interactions within the superorganism composed of flagellate Streblomastix strix and complex community of Bacteroidetes bacteria on its surface.</title>
        <authorList>
            <person name="Treitli S.C."/>
            <person name="Kolisko M."/>
            <person name="Husnik F."/>
            <person name="Keeling P."/>
            <person name="Hampl V."/>
        </authorList>
    </citation>
    <scope>NUCLEOTIDE SEQUENCE [LARGE SCALE GENOMIC DNA]</scope>
    <source>
        <strain evidence="1">ST1C</strain>
    </source>
</reference>
<dbReference type="AlphaFoldDB" id="A0A5J4WJ18"/>
<protein>
    <submittedName>
        <fullName evidence="1">Uncharacterized protein</fullName>
    </submittedName>
</protein>
<evidence type="ECO:0000313" key="1">
    <source>
        <dbReference type="EMBL" id="KAA6394987.1"/>
    </source>
</evidence>
<gene>
    <name evidence="1" type="ORF">EZS28_009487</name>
</gene>
<evidence type="ECO:0000313" key="2">
    <source>
        <dbReference type="Proteomes" id="UP000324800"/>
    </source>
</evidence>
<proteinExistence type="predicted"/>
<sequence length="190" mass="21896">MFQDVSNRKKHLPVVIYLSSGVPLKRLQQLFSKVTPFILQTKVNTLAFSRIVSDPFAILPNSISDPNLLKLTIPPEDGNHSPDCSFFTQLLNLSQAFIWHILTMRINSSNPIPDENQLRITWLKLQRLIDRRICGPAPKKLKTQQFLFNSQFLASKIKEVEDPVGLNADKKSYERYERNYITLLTRILTS</sequence>
<accession>A0A5J4WJ18</accession>
<comment type="caution">
    <text evidence="1">The sequence shown here is derived from an EMBL/GenBank/DDBJ whole genome shotgun (WGS) entry which is preliminary data.</text>
</comment>
<organism evidence="1 2">
    <name type="scientific">Streblomastix strix</name>
    <dbReference type="NCBI Taxonomy" id="222440"/>
    <lineage>
        <taxon>Eukaryota</taxon>
        <taxon>Metamonada</taxon>
        <taxon>Preaxostyla</taxon>
        <taxon>Oxymonadida</taxon>
        <taxon>Streblomastigidae</taxon>
        <taxon>Streblomastix</taxon>
    </lineage>
</organism>
<name>A0A5J4WJ18_9EUKA</name>
<dbReference type="Proteomes" id="UP000324800">
    <property type="component" value="Unassembled WGS sequence"/>
</dbReference>